<evidence type="ECO:0000256" key="5">
    <source>
        <dbReference type="ARBA" id="ARBA00023265"/>
    </source>
</evidence>
<dbReference type="InterPro" id="IPR035940">
    <property type="entry name" value="CAP_sf"/>
</dbReference>
<dbReference type="SMART" id="SM00198">
    <property type="entry name" value="SCP"/>
    <property type="match status" value="1"/>
</dbReference>
<keyword evidence="5" id="KW-0611">Plant defense</keyword>
<dbReference type="AlphaFoldDB" id="A0AAV9FD38"/>
<dbReference type="PANTHER" id="PTHR10334">
    <property type="entry name" value="CYSTEINE-RICH SECRETORY PROTEIN-RELATED"/>
    <property type="match status" value="1"/>
</dbReference>
<keyword evidence="5" id="KW-0568">Pathogenesis-related protein</keyword>
<dbReference type="InterPro" id="IPR001283">
    <property type="entry name" value="CRISP-related"/>
</dbReference>
<evidence type="ECO:0000256" key="6">
    <source>
        <dbReference type="SAM" id="SignalP"/>
    </source>
</evidence>
<sequence length="167" mass="18224">MRPSTQACAFTFMTVGMFMMMIHTTHAQNSPQDFLDAHNAARAQVGVGPMSWNDTVAAYAQDYANQRASDCALEHSDSGGLYGENTFKGSGSDWTAKDAVDLWVGEEKNYDYNSNTCADGKMCGHYTQVVWANSVELGCARVNCDGDGVFITCHYSPPGNYVGEKPY</sequence>
<evidence type="ECO:0000256" key="1">
    <source>
        <dbReference type="ARBA" id="ARBA00003143"/>
    </source>
</evidence>
<proteinExistence type="inferred from homology"/>
<evidence type="ECO:0000313" key="9">
    <source>
        <dbReference type="Proteomes" id="UP001180020"/>
    </source>
</evidence>
<dbReference type="SUPFAM" id="SSF55797">
    <property type="entry name" value="PR-1-like"/>
    <property type="match status" value="1"/>
</dbReference>
<dbReference type="GO" id="GO:0098542">
    <property type="term" value="P:defense response to other organism"/>
    <property type="evidence" value="ECO:0007669"/>
    <property type="project" value="UniProtKB-ARBA"/>
</dbReference>
<dbReference type="Gene3D" id="3.40.33.10">
    <property type="entry name" value="CAP"/>
    <property type="match status" value="1"/>
</dbReference>
<feature type="signal peptide" evidence="6">
    <location>
        <begin position="1"/>
        <end position="27"/>
    </location>
</feature>
<reference evidence="8" key="1">
    <citation type="journal article" date="2023" name="Nat. Commun.">
        <title>Diploid and tetraploid genomes of Acorus and the evolution of monocots.</title>
        <authorList>
            <person name="Ma L."/>
            <person name="Liu K.W."/>
            <person name="Li Z."/>
            <person name="Hsiao Y.Y."/>
            <person name="Qi Y."/>
            <person name="Fu T."/>
            <person name="Tang G.D."/>
            <person name="Zhang D."/>
            <person name="Sun W.H."/>
            <person name="Liu D.K."/>
            <person name="Li Y."/>
            <person name="Chen G.Z."/>
            <person name="Liu X.D."/>
            <person name="Liao X.Y."/>
            <person name="Jiang Y.T."/>
            <person name="Yu X."/>
            <person name="Hao Y."/>
            <person name="Huang J."/>
            <person name="Zhao X.W."/>
            <person name="Ke S."/>
            <person name="Chen Y.Y."/>
            <person name="Wu W.L."/>
            <person name="Hsu J.L."/>
            <person name="Lin Y.F."/>
            <person name="Huang M.D."/>
            <person name="Li C.Y."/>
            <person name="Huang L."/>
            <person name="Wang Z.W."/>
            <person name="Zhao X."/>
            <person name="Zhong W.Y."/>
            <person name="Peng D.H."/>
            <person name="Ahmad S."/>
            <person name="Lan S."/>
            <person name="Zhang J.S."/>
            <person name="Tsai W.C."/>
            <person name="Van de Peer Y."/>
            <person name="Liu Z.J."/>
        </authorList>
    </citation>
    <scope>NUCLEOTIDE SEQUENCE</scope>
    <source>
        <strain evidence="8">CP</strain>
    </source>
</reference>
<dbReference type="InterPro" id="IPR018244">
    <property type="entry name" value="Allrgn_V5/Tpx1_CS"/>
</dbReference>
<dbReference type="InterPro" id="IPR014044">
    <property type="entry name" value="CAP_dom"/>
</dbReference>
<dbReference type="Proteomes" id="UP001180020">
    <property type="component" value="Unassembled WGS sequence"/>
</dbReference>
<comment type="function">
    <text evidence="1">Probably involved in the defense reaction of plants against pathogens.</text>
</comment>
<comment type="similarity">
    <text evidence="2">Belongs to the CRISP family.</text>
</comment>
<name>A0AAV9FD38_ACOCL</name>
<evidence type="ECO:0000256" key="2">
    <source>
        <dbReference type="ARBA" id="ARBA00009923"/>
    </source>
</evidence>
<keyword evidence="9" id="KW-1185">Reference proteome</keyword>
<accession>A0AAV9FD38</accession>
<evidence type="ECO:0000259" key="7">
    <source>
        <dbReference type="SMART" id="SM00198"/>
    </source>
</evidence>
<evidence type="ECO:0000256" key="3">
    <source>
        <dbReference type="ARBA" id="ARBA00022729"/>
    </source>
</evidence>
<keyword evidence="3 6" id="KW-0732">Signal</keyword>
<protein>
    <recommendedName>
        <fullName evidence="7">SCP domain-containing protein</fullName>
    </recommendedName>
</protein>
<dbReference type="PROSITE" id="PS01010">
    <property type="entry name" value="CRISP_2"/>
    <property type="match status" value="1"/>
</dbReference>
<dbReference type="CDD" id="cd05381">
    <property type="entry name" value="CAP_PR-1"/>
    <property type="match status" value="1"/>
</dbReference>
<dbReference type="PRINTS" id="PR00837">
    <property type="entry name" value="V5TPXLIKE"/>
</dbReference>
<dbReference type="PRINTS" id="PR00838">
    <property type="entry name" value="V5ALLERGEN"/>
</dbReference>
<keyword evidence="4" id="KW-1015">Disulfide bond</keyword>
<comment type="caution">
    <text evidence="8">The sequence shown here is derived from an EMBL/GenBank/DDBJ whole genome shotgun (WGS) entry which is preliminary data.</text>
</comment>
<evidence type="ECO:0000313" key="8">
    <source>
        <dbReference type="EMBL" id="KAK1323786.1"/>
    </source>
</evidence>
<feature type="chain" id="PRO_5043709647" description="SCP domain-containing protein" evidence="6">
    <location>
        <begin position="28"/>
        <end position="167"/>
    </location>
</feature>
<organism evidence="8 9">
    <name type="scientific">Acorus calamus</name>
    <name type="common">Sweet flag</name>
    <dbReference type="NCBI Taxonomy" id="4465"/>
    <lineage>
        <taxon>Eukaryota</taxon>
        <taxon>Viridiplantae</taxon>
        <taxon>Streptophyta</taxon>
        <taxon>Embryophyta</taxon>
        <taxon>Tracheophyta</taxon>
        <taxon>Spermatophyta</taxon>
        <taxon>Magnoliopsida</taxon>
        <taxon>Liliopsida</taxon>
        <taxon>Acoraceae</taxon>
        <taxon>Acorus</taxon>
    </lineage>
</organism>
<dbReference type="PROSITE" id="PS01009">
    <property type="entry name" value="CRISP_1"/>
    <property type="match status" value="1"/>
</dbReference>
<gene>
    <name evidence="8" type="ORF">QJS10_CPA02g00037</name>
</gene>
<reference evidence="8" key="2">
    <citation type="submission" date="2023-06" db="EMBL/GenBank/DDBJ databases">
        <authorList>
            <person name="Ma L."/>
            <person name="Liu K.-W."/>
            <person name="Li Z."/>
            <person name="Hsiao Y.-Y."/>
            <person name="Qi Y."/>
            <person name="Fu T."/>
            <person name="Tang G."/>
            <person name="Zhang D."/>
            <person name="Sun W.-H."/>
            <person name="Liu D.-K."/>
            <person name="Li Y."/>
            <person name="Chen G.-Z."/>
            <person name="Liu X.-D."/>
            <person name="Liao X.-Y."/>
            <person name="Jiang Y.-T."/>
            <person name="Yu X."/>
            <person name="Hao Y."/>
            <person name="Huang J."/>
            <person name="Zhao X.-W."/>
            <person name="Ke S."/>
            <person name="Chen Y.-Y."/>
            <person name="Wu W.-L."/>
            <person name="Hsu J.-L."/>
            <person name="Lin Y.-F."/>
            <person name="Huang M.-D."/>
            <person name="Li C.-Y."/>
            <person name="Huang L."/>
            <person name="Wang Z.-W."/>
            <person name="Zhao X."/>
            <person name="Zhong W.-Y."/>
            <person name="Peng D.-H."/>
            <person name="Ahmad S."/>
            <person name="Lan S."/>
            <person name="Zhang J.-S."/>
            <person name="Tsai W.-C."/>
            <person name="Van De Peer Y."/>
            <person name="Liu Z.-J."/>
        </authorList>
    </citation>
    <scope>NUCLEOTIDE SEQUENCE</scope>
    <source>
        <strain evidence="8">CP</strain>
        <tissue evidence="8">Leaves</tissue>
    </source>
</reference>
<dbReference type="Pfam" id="PF00188">
    <property type="entry name" value="CAP"/>
    <property type="match status" value="1"/>
</dbReference>
<dbReference type="FunFam" id="3.40.33.10:FF:000006">
    <property type="entry name" value="Putative pathogenesis-related protein 1"/>
    <property type="match status" value="1"/>
</dbReference>
<dbReference type="EMBL" id="JAUJYO010000002">
    <property type="protein sequence ID" value="KAK1323786.1"/>
    <property type="molecule type" value="Genomic_DNA"/>
</dbReference>
<dbReference type="GO" id="GO:0005576">
    <property type="term" value="C:extracellular region"/>
    <property type="evidence" value="ECO:0007669"/>
    <property type="project" value="InterPro"/>
</dbReference>
<feature type="domain" description="SCP" evidence="7">
    <location>
        <begin position="29"/>
        <end position="163"/>
    </location>
</feature>
<dbReference type="InterPro" id="IPR002413">
    <property type="entry name" value="V5_allergen-like"/>
</dbReference>
<evidence type="ECO:0000256" key="4">
    <source>
        <dbReference type="ARBA" id="ARBA00023157"/>
    </source>
</evidence>